<reference evidence="1" key="1">
    <citation type="submission" date="2021-03" db="EMBL/GenBank/DDBJ databases">
        <title>Evolutionary priming and transition to the ectomycorrhizal habit in an iconic lineage of mushroom-forming fungi: is preadaptation a requirement?</title>
        <authorList>
            <consortium name="DOE Joint Genome Institute"/>
            <person name="Looney B.P."/>
            <person name="Miyauchi S."/>
            <person name="Morin E."/>
            <person name="Drula E."/>
            <person name="Courty P.E."/>
            <person name="Chicoki N."/>
            <person name="Fauchery L."/>
            <person name="Kohler A."/>
            <person name="Kuo A."/>
            <person name="LaButti K."/>
            <person name="Pangilinan J."/>
            <person name="Lipzen A."/>
            <person name="Riley R."/>
            <person name="Andreopoulos W."/>
            <person name="He G."/>
            <person name="Johnson J."/>
            <person name="Barry K.W."/>
            <person name="Grigoriev I.V."/>
            <person name="Nagy L."/>
            <person name="Hibbett D."/>
            <person name="Henrissat B."/>
            <person name="Matheny P.B."/>
            <person name="Labbe J."/>
            <person name="Martin A.F."/>
        </authorList>
    </citation>
    <scope>NUCLEOTIDE SEQUENCE</scope>
    <source>
        <strain evidence="1">BPL698</strain>
    </source>
</reference>
<keyword evidence="2" id="KW-1185">Reference proteome</keyword>
<protein>
    <submittedName>
        <fullName evidence="1">Six-hairpin glycosidase-like protein</fullName>
    </submittedName>
</protein>
<name>A0ACC0U4N8_9AGAM</name>
<evidence type="ECO:0000313" key="1">
    <source>
        <dbReference type="EMBL" id="KAI9463080.1"/>
    </source>
</evidence>
<proteinExistence type="predicted"/>
<organism evidence="1 2">
    <name type="scientific">Russula earlei</name>
    <dbReference type="NCBI Taxonomy" id="71964"/>
    <lineage>
        <taxon>Eukaryota</taxon>
        <taxon>Fungi</taxon>
        <taxon>Dikarya</taxon>
        <taxon>Basidiomycota</taxon>
        <taxon>Agaricomycotina</taxon>
        <taxon>Agaricomycetes</taxon>
        <taxon>Russulales</taxon>
        <taxon>Russulaceae</taxon>
        <taxon>Russula</taxon>
    </lineage>
</organism>
<gene>
    <name evidence="1" type="ORF">F5148DRAFT_1150330</name>
</gene>
<dbReference type="Proteomes" id="UP001207468">
    <property type="component" value="Unassembled WGS sequence"/>
</dbReference>
<sequence>MFMSIPTYLSQQDPSRQPLLSAIHTIIINTDKTVQPEIGTMMGKEMIIYKAKGVFKYGLASVKNYMSLHAMPIYCAPVDLAAIMAQMKEERKKNTNMFKTKNWQLILSVIIIVPVALAYGIAPATILPRLFNFTVNTTNLVHVFRVIMVLYLATAINAQKAPGKKAVLKTMELTNQYFMSKWPDTGKDIVLVAKNKTWPSHIWTRAVYYEGLMALYSVDKKPAYYDYAVDWGTKHNWSLRDGIKTRNADNQCCGQTYIDLYQVDKKEERIKDIKASIDLMMTTDKVDDWNWIDAIQMALPVYTRLGVIYNDTNYFHRMYGMYAFTKYKHGGNGLYNTAEHLWWRDKDFVPPYKEPNGQSCYWARGNGWVVAALDYKDMCAAVLPLQRADGFWNVSLKDSTHFGGKELSGTSLFVYGFAWGLNNGLLDKKTFRPAVIKAWNALVKDCVHDNGFLGYVQGTGKEPKDGQPVSYDNVPDFEDYGLGAFLLGGSEMTKLK</sequence>
<evidence type="ECO:0000313" key="2">
    <source>
        <dbReference type="Proteomes" id="UP001207468"/>
    </source>
</evidence>
<accession>A0ACC0U4N8</accession>
<comment type="caution">
    <text evidence="1">The sequence shown here is derived from an EMBL/GenBank/DDBJ whole genome shotgun (WGS) entry which is preliminary data.</text>
</comment>
<dbReference type="EMBL" id="JAGFNK010000160">
    <property type="protein sequence ID" value="KAI9463080.1"/>
    <property type="molecule type" value="Genomic_DNA"/>
</dbReference>